<comment type="catalytic activity">
    <reaction evidence="1">
        <text>adenosine(2030) in 23S rRNA + S-adenosyl-L-methionine = N(6)-methyladenosine(2030) in 23S rRNA + S-adenosyl-L-homocysteine + H(+)</text>
        <dbReference type="Rhea" id="RHEA:43736"/>
        <dbReference type="Rhea" id="RHEA-COMP:10668"/>
        <dbReference type="Rhea" id="RHEA-COMP:10669"/>
        <dbReference type="ChEBI" id="CHEBI:15378"/>
        <dbReference type="ChEBI" id="CHEBI:57856"/>
        <dbReference type="ChEBI" id="CHEBI:59789"/>
        <dbReference type="ChEBI" id="CHEBI:74411"/>
        <dbReference type="ChEBI" id="CHEBI:74449"/>
        <dbReference type="EC" id="2.1.1.266"/>
    </reaction>
</comment>
<dbReference type="RefSeq" id="WP_099642375.1">
    <property type="nucleotide sequence ID" value="NZ_JAQPZX010000012.1"/>
</dbReference>
<dbReference type="InterPro" id="IPR007473">
    <property type="entry name" value="RlmJ"/>
</dbReference>
<gene>
    <name evidence="1" type="primary">rlmJ</name>
    <name evidence="2" type="ORF">CEX98_12360</name>
</gene>
<dbReference type="HAMAP" id="MF_00934">
    <property type="entry name" value="23SrRNA_methyltr_J"/>
    <property type="match status" value="1"/>
</dbReference>
<reference evidence="3" key="1">
    <citation type="journal article" date="2019" name="Genome Announc.">
        <title>Draft Genome Sequence of Pseudoalteromonas piscicida Strain 36Y ROTHPW, an Hypersaline Seawater Isolate from the South Coast of Sonora, Mexico.</title>
        <authorList>
            <person name="Sanchez-Diaz R."/>
            <person name="Molina-Garza Z.J."/>
            <person name="Cruz-Suarez L.E."/>
            <person name="Selvin J."/>
            <person name="Kiran G.S."/>
            <person name="Ibarra-Gamez J.C."/>
            <person name="Gomez-Gil B."/>
            <person name="Galaviz-Silva L."/>
        </authorList>
    </citation>
    <scope>NUCLEOTIDE SEQUENCE [LARGE SCALE GENOMIC DNA]</scope>
    <source>
        <strain evidence="3">36Y_RITHPW</strain>
    </source>
</reference>
<dbReference type="OrthoDB" id="9791274at2"/>
<organism evidence="2 3">
    <name type="scientific">Pseudoalteromonas piscicida</name>
    <dbReference type="NCBI Taxonomy" id="43662"/>
    <lineage>
        <taxon>Bacteria</taxon>
        <taxon>Pseudomonadati</taxon>
        <taxon>Pseudomonadota</taxon>
        <taxon>Gammaproteobacteria</taxon>
        <taxon>Alteromonadales</taxon>
        <taxon>Pseudoalteromonadaceae</taxon>
        <taxon>Pseudoalteromonas</taxon>
    </lineage>
</organism>
<name>A0A2A5JPQ3_PSEO7</name>
<accession>A0A2A5JPQ3</accession>
<comment type="subunit">
    <text evidence="1">Monomer.</text>
</comment>
<keyword evidence="1 2" id="KW-0489">Methyltransferase</keyword>
<evidence type="ECO:0000256" key="1">
    <source>
        <dbReference type="HAMAP-Rule" id="MF_00934"/>
    </source>
</evidence>
<protein>
    <recommendedName>
        <fullName evidence="1">Ribosomal RNA large subunit methyltransferase J</fullName>
        <ecNumber evidence="1">2.1.1.266</ecNumber>
    </recommendedName>
    <alternativeName>
        <fullName evidence="1">23S rRNA (adenine(2030)-N6)-methyltransferase</fullName>
    </alternativeName>
    <alternativeName>
        <fullName evidence="1">23S rRNA m6A2030 methyltransferase</fullName>
    </alternativeName>
</protein>
<feature type="binding site" evidence="1">
    <location>
        <position position="42"/>
    </location>
    <ligand>
        <name>S-adenosyl-L-methionine</name>
        <dbReference type="ChEBI" id="CHEBI:59789"/>
    </ligand>
</feature>
<dbReference type="PANTHER" id="PTHR37426">
    <property type="entry name" value="RIBOSOMAL RNA LARGE SUBUNIT METHYLTRANSFERASE J"/>
    <property type="match status" value="1"/>
</dbReference>
<feature type="binding site" evidence="1">
    <location>
        <position position="100"/>
    </location>
    <ligand>
        <name>S-adenosyl-L-methionine</name>
        <dbReference type="ChEBI" id="CHEBI:59789"/>
    </ligand>
</feature>
<dbReference type="Gene3D" id="3.40.50.150">
    <property type="entry name" value="Vaccinia Virus protein VP39"/>
    <property type="match status" value="1"/>
</dbReference>
<feature type="active site" description="Proton acceptor" evidence="1">
    <location>
        <position position="164"/>
    </location>
</feature>
<dbReference type="GO" id="GO:0036307">
    <property type="term" value="F:23S rRNA (adenine(2030)-N(6))-methyltransferase activity"/>
    <property type="evidence" value="ECO:0007669"/>
    <property type="project" value="UniProtKB-UniRule"/>
</dbReference>
<dbReference type="PANTHER" id="PTHR37426:SF1">
    <property type="entry name" value="RIBOSOMAL RNA LARGE SUBUNIT METHYLTRANSFERASE J"/>
    <property type="match status" value="1"/>
</dbReference>
<dbReference type="EMBL" id="NKHF01000055">
    <property type="protein sequence ID" value="PCK31432.1"/>
    <property type="molecule type" value="Genomic_DNA"/>
</dbReference>
<comment type="similarity">
    <text evidence="1">Belongs to the RlmJ family.</text>
</comment>
<dbReference type="SUPFAM" id="SSF53335">
    <property type="entry name" value="S-adenosyl-L-methionine-dependent methyltransferases"/>
    <property type="match status" value="1"/>
</dbReference>
<keyword evidence="1" id="KW-0698">rRNA processing</keyword>
<dbReference type="Proteomes" id="UP000228621">
    <property type="component" value="Unassembled WGS sequence"/>
</dbReference>
<feature type="binding site" evidence="1">
    <location>
        <position position="19"/>
    </location>
    <ligand>
        <name>S-adenosyl-L-methionine</name>
        <dbReference type="ChEBI" id="CHEBI:59789"/>
    </ligand>
</feature>
<keyword evidence="3" id="KW-1185">Reference proteome</keyword>
<dbReference type="GO" id="GO:0070475">
    <property type="term" value="P:rRNA base methylation"/>
    <property type="evidence" value="ECO:0007669"/>
    <property type="project" value="UniProtKB-UniRule"/>
</dbReference>
<feature type="binding site" evidence="1">
    <location>
        <position position="164"/>
    </location>
    <ligand>
        <name>S-adenosyl-L-methionine</name>
        <dbReference type="ChEBI" id="CHEBI:59789"/>
    </ligand>
</feature>
<comment type="caution">
    <text evidence="2">The sequence shown here is derived from an EMBL/GenBank/DDBJ whole genome shotgun (WGS) entry which is preliminary data.</text>
</comment>
<dbReference type="AlphaFoldDB" id="A0A2A5JPQ3"/>
<proteinExistence type="inferred from homology"/>
<evidence type="ECO:0000313" key="3">
    <source>
        <dbReference type="Proteomes" id="UP000228621"/>
    </source>
</evidence>
<dbReference type="GO" id="GO:0005829">
    <property type="term" value="C:cytosol"/>
    <property type="evidence" value="ECO:0007669"/>
    <property type="project" value="TreeGrafter"/>
</dbReference>
<keyword evidence="1" id="KW-0949">S-adenosyl-L-methionine</keyword>
<keyword evidence="1 2" id="KW-0808">Transferase</keyword>
<dbReference type="Pfam" id="PF04378">
    <property type="entry name" value="RsmJ"/>
    <property type="match status" value="1"/>
</dbReference>
<dbReference type="InterPro" id="IPR029063">
    <property type="entry name" value="SAM-dependent_MTases_sf"/>
</dbReference>
<sequence>MLSYRHSFHAGNPADVIKHLVLAQVLSYMAKKDKPFDYVDTHSGAGFFELASSDAQKTQEYLQGIAKLWDYSGSVNAIHDYVALIKSFNEQEKLSHYPGSPKVAEHFLRRQDKGWFFELHPKDLDLLQQNTAHKKSLRVTGSDGFKGLLGLVPPASRRACVLMDPPYEIKSDYDVAVKSIVKAHKKFDSGVYMIWYPVVDRARIEAMESGLIEAGIRNIQLFELATQADTEERGMTASGMIVINPPWTLKKTMDEVLPELVSLLAEDEGAFYRSIQLVEE</sequence>
<dbReference type="GO" id="GO:0003723">
    <property type="term" value="F:RNA binding"/>
    <property type="evidence" value="ECO:0007669"/>
    <property type="project" value="UniProtKB-UniRule"/>
</dbReference>
<feature type="binding site" evidence="1">
    <location>
        <begin position="143"/>
        <end position="144"/>
    </location>
    <ligand>
        <name>S-adenosyl-L-methionine</name>
        <dbReference type="ChEBI" id="CHEBI:59789"/>
    </ligand>
</feature>
<comment type="function">
    <text evidence="1">Specifically methylates the adenine in position 2030 of 23S rRNA.</text>
</comment>
<feature type="binding site" evidence="1">
    <location>
        <position position="118"/>
    </location>
    <ligand>
        <name>S-adenosyl-L-methionine</name>
        <dbReference type="ChEBI" id="CHEBI:59789"/>
    </ligand>
</feature>
<feature type="site" description="Interaction with substrate rRNA" evidence="1">
    <location>
        <position position="4"/>
    </location>
</feature>
<dbReference type="EC" id="2.1.1.266" evidence="1"/>
<keyword evidence="1" id="KW-0694">RNA-binding</keyword>
<evidence type="ECO:0000313" key="2">
    <source>
        <dbReference type="EMBL" id="PCK31432.1"/>
    </source>
</evidence>